<feature type="region of interest" description="Disordered" evidence="11">
    <location>
        <begin position="226"/>
        <end position="263"/>
    </location>
</feature>
<evidence type="ECO:0000256" key="8">
    <source>
        <dbReference type="ARBA" id="ARBA00023242"/>
    </source>
</evidence>
<keyword evidence="14" id="KW-1185">Reference proteome</keyword>
<evidence type="ECO:0000256" key="9">
    <source>
        <dbReference type="ARBA" id="ARBA00035304"/>
    </source>
</evidence>
<dbReference type="GO" id="GO:0005737">
    <property type="term" value="C:cytoplasm"/>
    <property type="evidence" value="ECO:0007669"/>
    <property type="project" value="UniProtKB-SubCell"/>
</dbReference>
<keyword evidence="12" id="KW-0812">Transmembrane</keyword>
<feature type="region of interest" description="Disordered" evidence="11">
    <location>
        <begin position="1"/>
        <end position="145"/>
    </location>
</feature>
<reference evidence="13 14" key="1">
    <citation type="journal article" date="2017" name="Mol. Plant">
        <title>The Genome of Medicinal Plant Macleaya cordata Provides New Insights into Benzylisoquinoline Alkaloids Metabolism.</title>
        <authorList>
            <person name="Liu X."/>
            <person name="Liu Y."/>
            <person name="Huang P."/>
            <person name="Ma Y."/>
            <person name="Qing Z."/>
            <person name="Tang Q."/>
            <person name="Cao H."/>
            <person name="Cheng P."/>
            <person name="Zheng Y."/>
            <person name="Yuan Z."/>
            <person name="Zhou Y."/>
            <person name="Liu J."/>
            <person name="Tang Z."/>
            <person name="Zhuo Y."/>
            <person name="Zhang Y."/>
            <person name="Yu L."/>
            <person name="Huang J."/>
            <person name="Yang P."/>
            <person name="Peng Q."/>
            <person name="Zhang J."/>
            <person name="Jiang W."/>
            <person name="Zhang Z."/>
            <person name="Lin K."/>
            <person name="Ro D.K."/>
            <person name="Chen X."/>
            <person name="Xiong X."/>
            <person name="Shang Y."/>
            <person name="Huang S."/>
            <person name="Zeng J."/>
        </authorList>
    </citation>
    <scope>NUCLEOTIDE SEQUENCE [LARGE SCALE GENOMIC DNA]</scope>
    <source>
        <strain evidence="14">cv. BLH2017</strain>
        <tissue evidence="13">Root</tissue>
    </source>
</reference>
<feature type="compositionally biased region" description="Low complexity" evidence="11">
    <location>
        <begin position="20"/>
        <end position="36"/>
    </location>
</feature>
<evidence type="ECO:0000256" key="11">
    <source>
        <dbReference type="SAM" id="MobiDB-lite"/>
    </source>
</evidence>
<evidence type="ECO:0000256" key="7">
    <source>
        <dbReference type="ARBA" id="ARBA00023187"/>
    </source>
</evidence>
<organism evidence="13 14">
    <name type="scientific">Macleaya cordata</name>
    <name type="common">Five-seeded plume-poppy</name>
    <name type="synonym">Bocconia cordata</name>
    <dbReference type="NCBI Taxonomy" id="56857"/>
    <lineage>
        <taxon>Eukaryota</taxon>
        <taxon>Viridiplantae</taxon>
        <taxon>Streptophyta</taxon>
        <taxon>Embryophyta</taxon>
        <taxon>Tracheophyta</taxon>
        <taxon>Spermatophyta</taxon>
        <taxon>Magnoliopsida</taxon>
        <taxon>Ranunculales</taxon>
        <taxon>Papaveraceae</taxon>
        <taxon>Papaveroideae</taxon>
        <taxon>Macleaya</taxon>
    </lineage>
</organism>
<keyword evidence="7" id="KW-0508">mRNA splicing</keyword>
<dbReference type="Proteomes" id="UP000195402">
    <property type="component" value="Unassembled WGS sequence"/>
</dbReference>
<gene>
    <name evidence="13" type="ORF">BVC80_1837g183</name>
</gene>
<dbReference type="GO" id="GO:0006397">
    <property type="term" value="P:mRNA processing"/>
    <property type="evidence" value="ECO:0007669"/>
    <property type="project" value="UniProtKB-KW"/>
</dbReference>
<evidence type="ECO:0000256" key="4">
    <source>
        <dbReference type="ARBA" id="ARBA00022490"/>
    </source>
</evidence>
<dbReference type="Pfam" id="PF15264">
    <property type="entry name" value="TSSC4"/>
    <property type="match status" value="1"/>
</dbReference>
<evidence type="ECO:0000256" key="1">
    <source>
        <dbReference type="ARBA" id="ARBA00004123"/>
    </source>
</evidence>
<dbReference type="GO" id="GO:0008380">
    <property type="term" value="P:RNA splicing"/>
    <property type="evidence" value="ECO:0007669"/>
    <property type="project" value="UniProtKB-KW"/>
</dbReference>
<name>A0A200R3T8_MACCD</name>
<evidence type="ECO:0000256" key="6">
    <source>
        <dbReference type="ARBA" id="ARBA00022728"/>
    </source>
</evidence>
<keyword evidence="4" id="KW-0963">Cytoplasm</keyword>
<proteinExistence type="inferred from homology"/>
<comment type="caution">
    <text evidence="13">The sequence shown here is derived from an EMBL/GenBank/DDBJ whole genome shotgun (WGS) entry which is preliminary data.</text>
</comment>
<evidence type="ECO:0000313" key="14">
    <source>
        <dbReference type="Proteomes" id="UP000195402"/>
    </source>
</evidence>
<evidence type="ECO:0000256" key="3">
    <source>
        <dbReference type="ARBA" id="ARBA00010362"/>
    </source>
</evidence>
<dbReference type="InParanoid" id="A0A200R3T8"/>
<dbReference type="InterPro" id="IPR029338">
    <property type="entry name" value="TSSC4"/>
</dbReference>
<feature type="compositionally biased region" description="Basic and acidic residues" evidence="11">
    <location>
        <begin position="234"/>
        <end position="258"/>
    </location>
</feature>
<feature type="compositionally biased region" description="Acidic residues" evidence="11">
    <location>
        <begin position="85"/>
        <end position="97"/>
    </location>
</feature>
<evidence type="ECO:0000313" key="13">
    <source>
        <dbReference type="EMBL" id="OVA17372.1"/>
    </source>
</evidence>
<dbReference type="PANTHER" id="PTHR13445">
    <property type="entry name" value="TUMOR SUPPRESSING SUBTRANSFERABLE CANDIDATE 4 TSSC4"/>
    <property type="match status" value="1"/>
</dbReference>
<dbReference type="OMA" id="MDESFRV"/>
<protein>
    <recommendedName>
        <fullName evidence="9">U5 small nuclear ribonucleoprotein TSSC4</fullName>
    </recommendedName>
</protein>
<keyword evidence="5" id="KW-0507">mRNA processing</keyword>
<accession>A0A200R3T8</accession>
<comment type="similarity">
    <text evidence="3">Belongs to the TSSC4 family.</text>
</comment>
<evidence type="ECO:0000256" key="10">
    <source>
        <dbReference type="ARBA" id="ARBA00045970"/>
    </source>
</evidence>
<keyword evidence="12" id="KW-0472">Membrane</keyword>
<comment type="function">
    <text evidence="10">Protein associated with the U5 snRNP, during its maturation and its post-splicing recycling and which is required for spliceosomal tri-snRNP complex assembly in the nucleus. Has a molecular sequestering activity and transiently hinders SNRNP200 binding sites for constitutive splicing factors that intervene later during the assembly of the spliceosome and splicing. Together with its molecular sequestering activity, may also function as a molecular adapter and placeholder, coordinating the assembly of the U5 snRNP and its association with the U4/U6 di-snRNP.</text>
</comment>
<sequence length="475" mass="53525">MDDSFRVRVDKIFGALGPDSASSSSSSSLRSLWSLSDAEVEKREWNRERDSPDREDAPCSSSFNGFFANKHNNSNKKNSRNKFDDDIDDEDEDEDDEQQGRGSSNQSFDGEEHEKEEWEIRSSIGMDPTLDHEEEEDEFDKVAVGRENANERTYMKDITDYGPYLNAHNVLPSCFKDHVKDPRANLLSAINRLKEDKEVAGSFDSHQAADTMQAVVDPEVNLNQNAGNLKPILKRKENQSDSKSNKRVRFDPECKDNCDQEFENPSSVMATNSMETTTTAEDTSLFPQYTSGVPDYVRNPSKYTCYSFDSSSDLDEQSNRQACMDFLNTIRRSKSPESQSEGTFELPKSITFTPKKKASDGASVKRDTEMYQNQEDISKEAVRRAGILVGIAAIETIENEACAMEEDEQQTTTTDAIGSSRKPDAWYQGLPDTTIHKLQFKVMDQGYMPGLPHQDSLIAVCMLLLVGATFLLVFY</sequence>
<feature type="compositionally biased region" description="Basic and acidic residues" evidence="11">
    <location>
        <begin position="39"/>
        <end position="57"/>
    </location>
</feature>
<dbReference type="OrthoDB" id="1906282at2759"/>
<keyword evidence="6" id="KW-0747">Spliceosome</keyword>
<keyword evidence="8" id="KW-0539">Nucleus</keyword>
<dbReference type="STRING" id="56857.A0A200R3T8"/>
<feature type="compositionally biased region" description="Basic and acidic residues" evidence="11">
    <location>
        <begin position="1"/>
        <end position="11"/>
    </location>
</feature>
<keyword evidence="12" id="KW-1133">Transmembrane helix</keyword>
<feature type="transmembrane region" description="Helical" evidence="12">
    <location>
        <begin position="457"/>
        <end position="474"/>
    </location>
</feature>
<dbReference type="EMBL" id="MVGT01000438">
    <property type="protein sequence ID" value="OVA17372.1"/>
    <property type="molecule type" value="Genomic_DNA"/>
</dbReference>
<dbReference type="GO" id="GO:0005681">
    <property type="term" value="C:spliceosomal complex"/>
    <property type="evidence" value="ECO:0007669"/>
    <property type="project" value="UniProtKB-KW"/>
</dbReference>
<evidence type="ECO:0000256" key="5">
    <source>
        <dbReference type="ARBA" id="ARBA00022664"/>
    </source>
</evidence>
<dbReference type="FunCoup" id="A0A200R3T8">
    <property type="interactions" value="966"/>
</dbReference>
<comment type="subcellular location">
    <subcellularLocation>
        <location evidence="2">Cytoplasm</location>
    </subcellularLocation>
    <subcellularLocation>
        <location evidence="1">Nucleus</location>
    </subcellularLocation>
</comment>
<dbReference type="PANTHER" id="PTHR13445:SF3">
    <property type="entry name" value="U5 SMALL NUCLEAR RIBONUCLEOPROTEIN TSSC4"/>
    <property type="match status" value="1"/>
</dbReference>
<evidence type="ECO:0000256" key="12">
    <source>
        <dbReference type="SAM" id="Phobius"/>
    </source>
</evidence>
<dbReference type="AlphaFoldDB" id="A0A200R3T8"/>
<feature type="compositionally biased region" description="Basic and acidic residues" evidence="11">
    <location>
        <begin position="110"/>
        <end position="120"/>
    </location>
</feature>
<evidence type="ECO:0000256" key="2">
    <source>
        <dbReference type="ARBA" id="ARBA00004496"/>
    </source>
</evidence>